<keyword evidence="3" id="KW-1185">Reference proteome</keyword>
<accession>A0AAD7DF97</accession>
<dbReference type="Proteomes" id="UP001221757">
    <property type="component" value="Unassembled WGS sequence"/>
</dbReference>
<comment type="caution">
    <text evidence="2">The sequence shown here is derived from an EMBL/GenBank/DDBJ whole genome shotgun (WGS) entry which is preliminary data.</text>
</comment>
<dbReference type="AlphaFoldDB" id="A0AAD7DF97"/>
<evidence type="ECO:0000256" key="1">
    <source>
        <dbReference type="SAM" id="MobiDB-lite"/>
    </source>
</evidence>
<gene>
    <name evidence="2" type="ORF">B0H17DRAFT_865873</name>
</gene>
<feature type="non-terminal residue" evidence="2">
    <location>
        <position position="185"/>
    </location>
</feature>
<organism evidence="2 3">
    <name type="scientific">Mycena rosella</name>
    <name type="common">Pink bonnet</name>
    <name type="synonym">Agaricus rosellus</name>
    <dbReference type="NCBI Taxonomy" id="1033263"/>
    <lineage>
        <taxon>Eukaryota</taxon>
        <taxon>Fungi</taxon>
        <taxon>Dikarya</taxon>
        <taxon>Basidiomycota</taxon>
        <taxon>Agaricomycotina</taxon>
        <taxon>Agaricomycetes</taxon>
        <taxon>Agaricomycetidae</taxon>
        <taxon>Agaricales</taxon>
        <taxon>Marasmiineae</taxon>
        <taxon>Mycenaceae</taxon>
        <taxon>Mycena</taxon>
    </lineage>
</organism>
<proteinExistence type="predicted"/>
<feature type="region of interest" description="Disordered" evidence="1">
    <location>
        <begin position="1"/>
        <end position="43"/>
    </location>
</feature>
<reference evidence="2" key="1">
    <citation type="submission" date="2023-03" db="EMBL/GenBank/DDBJ databases">
        <title>Massive genome expansion in bonnet fungi (Mycena s.s.) driven by repeated elements and novel gene families across ecological guilds.</title>
        <authorList>
            <consortium name="Lawrence Berkeley National Laboratory"/>
            <person name="Harder C.B."/>
            <person name="Miyauchi S."/>
            <person name="Viragh M."/>
            <person name="Kuo A."/>
            <person name="Thoen E."/>
            <person name="Andreopoulos B."/>
            <person name="Lu D."/>
            <person name="Skrede I."/>
            <person name="Drula E."/>
            <person name="Henrissat B."/>
            <person name="Morin E."/>
            <person name="Kohler A."/>
            <person name="Barry K."/>
            <person name="LaButti K."/>
            <person name="Morin E."/>
            <person name="Salamov A."/>
            <person name="Lipzen A."/>
            <person name="Mereny Z."/>
            <person name="Hegedus B."/>
            <person name="Baldrian P."/>
            <person name="Stursova M."/>
            <person name="Weitz H."/>
            <person name="Taylor A."/>
            <person name="Grigoriev I.V."/>
            <person name="Nagy L.G."/>
            <person name="Martin F."/>
            <person name="Kauserud H."/>
        </authorList>
    </citation>
    <scope>NUCLEOTIDE SEQUENCE</scope>
    <source>
        <strain evidence="2">CBHHK067</strain>
    </source>
</reference>
<dbReference type="EMBL" id="JARKIE010000076">
    <property type="protein sequence ID" value="KAJ7688872.1"/>
    <property type="molecule type" value="Genomic_DNA"/>
</dbReference>
<protein>
    <submittedName>
        <fullName evidence="2">Uncharacterized protein</fullName>
    </submittedName>
</protein>
<evidence type="ECO:0000313" key="2">
    <source>
        <dbReference type="EMBL" id="KAJ7688872.1"/>
    </source>
</evidence>
<feature type="compositionally biased region" description="Basic and acidic residues" evidence="1">
    <location>
        <begin position="1"/>
        <end position="33"/>
    </location>
</feature>
<evidence type="ECO:0000313" key="3">
    <source>
        <dbReference type="Proteomes" id="UP001221757"/>
    </source>
</evidence>
<feature type="non-terminal residue" evidence="2">
    <location>
        <position position="1"/>
    </location>
</feature>
<sequence>DREKLKREAKAVTRQREVEKRKEQAQVRRKKEEEDTAAELAAKKAADHARAQEYFSNITESEEDGGGGFTSIHEFFDSLLAKDCPGNSQISANLMRFLKQHGAELLDQIVNRVPEIGEEFLDKRFDARLEELLRAEGKAIQELLSRNWTMSVTELLKEFSMEELGEQLQKVAPTLWRILEMVSVP</sequence>
<name>A0AAD7DF97_MYCRO</name>